<accession>A0ABR2I4D2</accession>
<evidence type="ECO:0000313" key="6">
    <source>
        <dbReference type="EMBL" id="KAK8857101.1"/>
    </source>
</evidence>
<feature type="compositionally biased region" description="Polar residues" evidence="3">
    <location>
        <begin position="532"/>
        <end position="542"/>
    </location>
</feature>
<protein>
    <submittedName>
        <fullName evidence="6">Kelch repeat-containing protein</fullName>
    </submittedName>
</protein>
<keyword evidence="4" id="KW-0472">Membrane</keyword>
<dbReference type="InterPro" id="IPR015915">
    <property type="entry name" value="Kelch-typ_b-propeller"/>
</dbReference>
<organism evidence="6 7">
    <name type="scientific">Apiospora arundinis</name>
    <dbReference type="NCBI Taxonomy" id="335852"/>
    <lineage>
        <taxon>Eukaryota</taxon>
        <taxon>Fungi</taxon>
        <taxon>Dikarya</taxon>
        <taxon>Ascomycota</taxon>
        <taxon>Pezizomycotina</taxon>
        <taxon>Sordariomycetes</taxon>
        <taxon>Xylariomycetidae</taxon>
        <taxon>Amphisphaeriales</taxon>
        <taxon>Apiosporaceae</taxon>
        <taxon>Apiospora</taxon>
    </lineage>
</organism>
<keyword evidence="7" id="KW-1185">Reference proteome</keyword>
<keyword evidence="2" id="KW-0408">Iron</keyword>
<dbReference type="SUPFAM" id="SSF50965">
    <property type="entry name" value="Galactose oxidase, central domain"/>
    <property type="match status" value="1"/>
</dbReference>
<evidence type="ECO:0000256" key="4">
    <source>
        <dbReference type="SAM" id="Phobius"/>
    </source>
</evidence>
<comment type="caution">
    <text evidence="6">The sequence shown here is derived from an EMBL/GenBank/DDBJ whole genome shotgun (WGS) entry which is preliminary data.</text>
</comment>
<keyword evidence="1" id="KW-0677">Repeat</keyword>
<keyword evidence="4" id="KW-0812">Transmembrane</keyword>
<dbReference type="EMBL" id="JAPCWZ010000007">
    <property type="protein sequence ID" value="KAK8857101.1"/>
    <property type="molecule type" value="Genomic_DNA"/>
</dbReference>
<keyword evidence="4" id="KW-1133">Transmembrane helix</keyword>
<evidence type="ECO:0000256" key="5">
    <source>
        <dbReference type="SAM" id="SignalP"/>
    </source>
</evidence>
<evidence type="ECO:0000313" key="7">
    <source>
        <dbReference type="Proteomes" id="UP001390339"/>
    </source>
</evidence>
<gene>
    <name evidence="6" type="ORF">PGQ11_013013</name>
</gene>
<evidence type="ECO:0000256" key="1">
    <source>
        <dbReference type="ARBA" id="ARBA00022737"/>
    </source>
</evidence>
<feature type="region of interest" description="Disordered" evidence="3">
    <location>
        <begin position="530"/>
        <end position="563"/>
    </location>
</feature>
<dbReference type="PANTHER" id="PTHR47435">
    <property type="entry name" value="KELCH REPEAT PROTEIN (AFU_ORTHOLOGUE AFUA_5G12780)"/>
    <property type="match status" value="1"/>
</dbReference>
<proteinExistence type="predicted"/>
<feature type="compositionally biased region" description="Low complexity" evidence="3">
    <location>
        <begin position="461"/>
        <end position="486"/>
    </location>
</feature>
<feature type="transmembrane region" description="Helical" evidence="4">
    <location>
        <begin position="500"/>
        <end position="524"/>
    </location>
</feature>
<dbReference type="PANTHER" id="PTHR47435:SF4">
    <property type="entry name" value="KELCH REPEAT PROTEIN (AFU_ORTHOLOGUE AFUA_5G12780)"/>
    <property type="match status" value="1"/>
</dbReference>
<dbReference type="Proteomes" id="UP001390339">
    <property type="component" value="Unassembled WGS sequence"/>
</dbReference>
<feature type="compositionally biased region" description="Basic and acidic residues" evidence="3">
    <location>
        <begin position="553"/>
        <end position="563"/>
    </location>
</feature>
<feature type="chain" id="PRO_5047207578" evidence="5">
    <location>
        <begin position="20"/>
        <end position="563"/>
    </location>
</feature>
<feature type="region of interest" description="Disordered" evidence="3">
    <location>
        <begin position="445"/>
        <end position="493"/>
    </location>
</feature>
<reference evidence="6 7" key="1">
    <citation type="journal article" date="2024" name="IMA Fungus">
        <title>Apiospora arundinis, a panoply of carbohydrate-active enzymes and secondary metabolites.</title>
        <authorList>
            <person name="Sorensen T."/>
            <person name="Petersen C."/>
            <person name="Muurmann A.T."/>
            <person name="Christiansen J.V."/>
            <person name="Brundto M.L."/>
            <person name="Overgaard C.K."/>
            <person name="Boysen A.T."/>
            <person name="Wollenberg R.D."/>
            <person name="Larsen T.O."/>
            <person name="Sorensen J.L."/>
            <person name="Nielsen K.L."/>
            <person name="Sondergaard T.E."/>
        </authorList>
    </citation>
    <scope>NUCLEOTIDE SEQUENCE [LARGE SCALE GENOMIC DNA]</scope>
    <source>
        <strain evidence="6 7">AAU 773</strain>
    </source>
</reference>
<evidence type="ECO:0000256" key="2">
    <source>
        <dbReference type="ARBA" id="ARBA00023004"/>
    </source>
</evidence>
<sequence length="563" mass="60195">MIPLKSVVVFACLVPGGLSLLGTVFKRGLDNPSPENFVRRFFATVAVLGDYVYIDGGEVSQLIDDVLDAKHSTYLVNTTLSISLSSSWCNATVDLRSIPKSAPLQNSPVTWIDDSTSSFYEWGGCTWQGPAADNLIWKFTADGRGGGAWSQVTPANIVAFNNAARSVWANFATQGRVGYALGGLISRNTMPTGNGNSATSGLVSFDFDSLKWANTSNSDMFGDYGVEAGHLESVPFGPNGLLMLLGGVAPSLANTTATRWVRWDPVCFVDPRTGTWYTQATSGTRPGTREHFCSVGVQGPNGTYEIFIYGGVMGQTWSTATADIYVLSLPGFVFFKLPNQGTPRTGHACALIGKGGKKRTPRQMLSVGGTEGFSGIVNHISSVKDPDPWKQGLGVLDLTEMVWKSQYDADADPYDTPKMVKEWYAQGGIDTVNWTNKETKAMFVRGGNSGGTDNGFSLNNTGAAPSSSTSTLSPAMPSSGSGSSMSNPGEAPNNKPNHTYAIVGGTVAGVAGIALLTTLVFLFLRRRRARQKQTPQQESVTWSKPELSSEEEVVQHQHVSAEL</sequence>
<evidence type="ECO:0000256" key="3">
    <source>
        <dbReference type="SAM" id="MobiDB-lite"/>
    </source>
</evidence>
<feature type="signal peptide" evidence="5">
    <location>
        <begin position="1"/>
        <end position="19"/>
    </location>
</feature>
<dbReference type="Gene3D" id="2.120.10.80">
    <property type="entry name" value="Kelch-type beta propeller"/>
    <property type="match status" value="1"/>
</dbReference>
<name>A0ABR2I4D2_9PEZI</name>
<dbReference type="InterPro" id="IPR011043">
    <property type="entry name" value="Gal_Oxase/kelch_b-propeller"/>
</dbReference>
<keyword evidence="5" id="KW-0732">Signal</keyword>